<protein>
    <submittedName>
        <fullName evidence="1">Uncharacterized protein</fullName>
    </submittedName>
</protein>
<organism evidence="1 2">
    <name type="scientific">Panicum virgatum</name>
    <name type="common">Blackwell switchgrass</name>
    <dbReference type="NCBI Taxonomy" id="38727"/>
    <lineage>
        <taxon>Eukaryota</taxon>
        <taxon>Viridiplantae</taxon>
        <taxon>Streptophyta</taxon>
        <taxon>Embryophyta</taxon>
        <taxon>Tracheophyta</taxon>
        <taxon>Spermatophyta</taxon>
        <taxon>Magnoliopsida</taxon>
        <taxon>Liliopsida</taxon>
        <taxon>Poales</taxon>
        <taxon>Poaceae</taxon>
        <taxon>PACMAD clade</taxon>
        <taxon>Panicoideae</taxon>
        <taxon>Panicodae</taxon>
        <taxon>Paniceae</taxon>
        <taxon>Panicinae</taxon>
        <taxon>Panicum</taxon>
        <taxon>Panicum sect. Hiantes</taxon>
    </lineage>
</organism>
<dbReference type="Proteomes" id="UP000823388">
    <property type="component" value="Chromosome 6K"/>
</dbReference>
<comment type="caution">
    <text evidence="1">The sequence shown here is derived from an EMBL/GenBank/DDBJ whole genome shotgun (WGS) entry which is preliminary data.</text>
</comment>
<sequence length="181" mass="19833">MGAGNSVWVSAPDRGTFSVDTAGHAWRKEGDWELPFAGRALFVPDLGLCFGLCPHRLCLCAFDAPTSGVGEPPAVRYVWDETYPREVGNRGFHVRSPGSLAYLGEGKFCIAWTIAVEFAGKDMNVLSQFALFLMAVQVVRRSRRREPTAGSGELRLLKRRVRCYKMSSSGGDGYVLQPSLG</sequence>
<proteinExistence type="predicted"/>
<evidence type="ECO:0000313" key="2">
    <source>
        <dbReference type="Proteomes" id="UP000823388"/>
    </source>
</evidence>
<name>A0A8T0RKB7_PANVG</name>
<dbReference type="EMBL" id="CM029047">
    <property type="protein sequence ID" value="KAG2585193.1"/>
    <property type="molecule type" value="Genomic_DNA"/>
</dbReference>
<dbReference type="Pfam" id="PF07893">
    <property type="entry name" value="DUF1668"/>
    <property type="match status" value="1"/>
</dbReference>
<keyword evidence="2" id="KW-1185">Reference proteome</keyword>
<dbReference type="InterPro" id="IPR012871">
    <property type="entry name" value="DUF1668_ORYSA"/>
</dbReference>
<evidence type="ECO:0000313" key="1">
    <source>
        <dbReference type="EMBL" id="KAG2585193.1"/>
    </source>
</evidence>
<reference evidence="1 2" key="1">
    <citation type="submission" date="2020-05" db="EMBL/GenBank/DDBJ databases">
        <title>WGS assembly of Panicum virgatum.</title>
        <authorList>
            <person name="Lovell J.T."/>
            <person name="Jenkins J."/>
            <person name="Shu S."/>
            <person name="Juenger T.E."/>
            <person name="Schmutz J."/>
        </authorList>
    </citation>
    <scope>NUCLEOTIDE SEQUENCE [LARGE SCALE GENOMIC DNA]</scope>
    <source>
        <strain evidence="2">cv. AP13</strain>
    </source>
</reference>
<dbReference type="AlphaFoldDB" id="A0A8T0RKB7"/>
<dbReference type="PANTHER" id="PTHR33085:SF2">
    <property type="entry name" value="OS03G0817600 PROTEIN"/>
    <property type="match status" value="1"/>
</dbReference>
<accession>A0A8T0RKB7</accession>
<dbReference type="PANTHER" id="PTHR33085">
    <property type="entry name" value="OS12G0113100 PROTEIN-RELATED"/>
    <property type="match status" value="1"/>
</dbReference>
<gene>
    <name evidence="1" type="ORF">PVAP13_6KG377312</name>
</gene>